<dbReference type="HOGENOM" id="CLU_2978638_0_0_1"/>
<accession>A0A0C2SVK5</accession>
<evidence type="ECO:0000256" key="1">
    <source>
        <dbReference type="SAM" id="MobiDB-lite"/>
    </source>
</evidence>
<dbReference type="EMBL" id="KN818348">
    <property type="protein sequence ID" value="KIL58094.1"/>
    <property type="molecule type" value="Genomic_DNA"/>
</dbReference>
<sequence length="58" mass="6516">MREVPKSNALDFESIQSSKRQDNNEKSQSRTHSTLRSYRTNNQAGNPPKSSALDFGGF</sequence>
<dbReference type="Proteomes" id="UP000054549">
    <property type="component" value="Unassembled WGS sequence"/>
</dbReference>
<keyword evidence="3" id="KW-1185">Reference proteome</keyword>
<feature type="region of interest" description="Disordered" evidence="1">
    <location>
        <begin position="1"/>
        <end position="58"/>
    </location>
</feature>
<dbReference type="AlphaFoldDB" id="A0A0C2SVK5"/>
<name>A0A0C2SVK5_AMAMK</name>
<reference evidence="2 3" key="1">
    <citation type="submission" date="2014-04" db="EMBL/GenBank/DDBJ databases">
        <title>Evolutionary Origins and Diversification of the Mycorrhizal Mutualists.</title>
        <authorList>
            <consortium name="DOE Joint Genome Institute"/>
            <consortium name="Mycorrhizal Genomics Consortium"/>
            <person name="Kohler A."/>
            <person name="Kuo A."/>
            <person name="Nagy L.G."/>
            <person name="Floudas D."/>
            <person name="Copeland A."/>
            <person name="Barry K.W."/>
            <person name="Cichocki N."/>
            <person name="Veneault-Fourrey C."/>
            <person name="LaButti K."/>
            <person name="Lindquist E.A."/>
            <person name="Lipzen A."/>
            <person name="Lundell T."/>
            <person name="Morin E."/>
            <person name="Murat C."/>
            <person name="Riley R."/>
            <person name="Ohm R."/>
            <person name="Sun H."/>
            <person name="Tunlid A."/>
            <person name="Henrissat B."/>
            <person name="Grigoriev I.V."/>
            <person name="Hibbett D.S."/>
            <person name="Martin F."/>
        </authorList>
    </citation>
    <scope>NUCLEOTIDE SEQUENCE [LARGE SCALE GENOMIC DNA]</scope>
    <source>
        <strain evidence="2 3">Koide BX008</strain>
    </source>
</reference>
<organism evidence="2 3">
    <name type="scientific">Amanita muscaria (strain Koide BX008)</name>
    <dbReference type="NCBI Taxonomy" id="946122"/>
    <lineage>
        <taxon>Eukaryota</taxon>
        <taxon>Fungi</taxon>
        <taxon>Dikarya</taxon>
        <taxon>Basidiomycota</taxon>
        <taxon>Agaricomycotina</taxon>
        <taxon>Agaricomycetes</taxon>
        <taxon>Agaricomycetidae</taxon>
        <taxon>Agaricales</taxon>
        <taxon>Pluteineae</taxon>
        <taxon>Amanitaceae</taxon>
        <taxon>Amanita</taxon>
    </lineage>
</organism>
<protein>
    <submittedName>
        <fullName evidence="2">Uncharacterized protein</fullName>
    </submittedName>
</protein>
<dbReference type="InParanoid" id="A0A0C2SVK5"/>
<evidence type="ECO:0000313" key="2">
    <source>
        <dbReference type="EMBL" id="KIL58094.1"/>
    </source>
</evidence>
<proteinExistence type="predicted"/>
<feature type="compositionally biased region" description="Basic and acidic residues" evidence="1">
    <location>
        <begin position="19"/>
        <end position="28"/>
    </location>
</feature>
<gene>
    <name evidence="2" type="ORF">M378DRAFT_15833</name>
</gene>
<evidence type="ECO:0000313" key="3">
    <source>
        <dbReference type="Proteomes" id="UP000054549"/>
    </source>
</evidence>
<feature type="compositionally biased region" description="Polar residues" evidence="1">
    <location>
        <begin position="30"/>
        <end position="49"/>
    </location>
</feature>